<dbReference type="PANTHER" id="PTHR30026">
    <property type="entry name" value="OUTER MEMBRANE PROTEIN TOLC"/>
    <property type="match status" value="1"/>
</dbReference>
<evidence type="ECO:0000256" key="5">
    <source>
        <dbReference type="ARBA" id="ARBA00023237"/>
    </source>
</evidence>
<evidence type="ECO:0000256" key="4">
    <source>
        <dbReference type="ARBA" id="ARBA00023136"/>
    </source>
</evidence>
<dbReference type="GO" id="GO:0009279">
    <property type="term" value="C:cell outer membrane"/>
    <property type="evidence" value="ECO:0007669"/>
    <property type="project" value="UniProtKB-SubCell"/>
</dbReference>
<gene>
    <name evidence="6" type="primary">NT03AP0019</name>
</gene>
<evidence type="ECO:0000256" key="1">
    <source>
        <dbReference type="ARBA" id="ARBA00004442"/>
    </source>
</evidence>
<proteinExistence type="predicted"/>
<name>Q6W3K9_9BACT</name>
<dbReference type="SUPFAM" id="SSF56954">
    <property type="entry name" value="Outer membrane efflux proteins (OEP)"/>
    <property type="match status" value="1"/>
</dbReference>
<accession>Q6W3K9</accession>
<keyword evidence="5" id="KW-0998">Cell outer membrane</keyword>
<dbReference type="Gene3D" id="1.20.1600.10">
    <property type="entry name" value="Outer membrane efflux proteins (OEP)"/>
    <property type="match status" value="1"/>
</dbReference>
<keyword evidence="4" id="KW-0472">Membrane</keyword>
<dbReference type="GO" id="GO:1990281">
    <property type="term" value="C:efflux pump complex"/>
    <property type="evidence" value="ECO:0007669"/>
    <property type="project" value="TreeGrafter"/>
</dbReference>
<dbReference type="GO" id="GO:0015562">
    <property type="term" value="F:efflux transmembrane transporter activity"/>
    <property type="evidence" value="ECO:0007669"/>
    <property type="project" value="InterPro"/>
</dbReference>
<evidence type="ECO:0000256" key="2">
    <source>
        <dbReference type="ARBA" id="ARBA00022452"/>
    </source>
</evidence>
<evidence type="ECO:0000256" key="3">
    <source>
        <dbReference type="ARBA" id="ARBA00022692"/>
    </source>
</evidence>
<evidence type="ECO:0000313" key="6">
    <source>
        <dbReference type="EMBL" id="AAQ75172.1"/>
    </source>
</evidence>
<protein>
    <submittedName>
        <fullName evidence="6">KIAA1005 protein</fullName>
    </submittedName>
</protein>
<keyword evidence="2" id="KW-1134">Transmembrane beta strand</keyword>
<dbReference type="InterPro" id="IPR051906">
    <property type="entry name" value="TolC-like"/>
</dbReference>
<sequence>MIRDLRDLRKLSLLFSLTISLNSSNLEGILSKNRVDLIEAQKEKVKTEAKRLENSWINPIRVEYSKSYSTQFNGTISTGQFVISVNQPIFKMGGILEAIDYAKALGGVNELDIELQRQKLITDALEILFNLKRAQLNREKLKLALQNSELDTLIQKSNYEAGVSDRTLYDKALLKRNQDRTALLDLEMTIEKLRADFRLLSDREPEEIELPQFSMVDRGRYVDSNLELQKGKLKIAQQMHNYKMIKSKYLPEISINGRYVDEDKNPLFAGAKIDSRYYTYGFRVSIPLSVNSMRDIESSKIEYLKSKIELQESRKLILNSYLLAKKRVEIIQKKIELSKEDELSYLNIYESSRELELAGDGTSYETQIAKNSADIRALEQDIYRIDIELELLKLYSKVADAYR</sequence>
<dbReference type="GO" id="GO:0015288">
    <property type="term" value="F:porin activity"/>
    <property type="evidence" value="ECO:0007669"/>
    <property type="project" value="TreeGrafter"/>
</dbReference>
<dbReference type="PANTHER" id="PTHR30026:SF20">
    <property type="entry name" value="OUTER MEMBRANE PROTEIN TOLC"/>
    <property type="match status" value="1"/>
</dbReference>
<organism evidence="6">
    <name type="scientific">Alvinella pompejana epibiont 7G3</name>
    <dbReference type="NCBI Taxonomy" id="244800"/>
    <lineage>
        <taxon>Bacteria</taxon>
        <taxon>Pseudomonadati</taxon>
        <taxon>Campylobacterota</taxon>
        <taxon>Epsilonproteobacteria</taxon>
        <taxon>Campylobacterales</taxon>
        <taxon>Campylobacteraceae</taxon>
    </lineage>
</organism>
<dbReference type="EMBL" id="AY312991">
    <property type="protein sequence ID" value="AAQ75172.1"/>
    <property type="molecule type" value="Genomic_DNA"/>
</dbReference>
<reference evidence="6" key="1">
    <citation type="journal article" date="2003" name="Appl. Environ. Microbiol.">
        <title>Evidence of chemolithoautotrophy in the bacterial community associated with Alvinella pompejana, a hydrothermal vent polychaete.</title>
        <authorList>
            <person name="Campbell B.J."/>
            <person name="Stein J.L."/>
            <person name="Cary S.C."/>
        </authorList>
    </citation>
    <scope>NUCLEOTIDE SEQUENCE</scope>
</reference>
<comment type="subcellular location">
    <subcellularLocation>
        <location evidence="1">Cell outer membrane</location>
    </subcellularLocation>
</comment>
<dbReference type="AlphaFoldDB" id="Q6W3K9"/>
<keyword evidence="3" id="KW-0812">Transmembrane</keyword>